<evidence type="ECO:0000256" key="3">
    <source>
        <dbReference type="SAM" id="MobiDB-lite"/>
    </source>
</evidence>
<dbReference type="AlphaFoldDB" id="A0AAE0BQU0"/>
<feature type="region of interest" description="Disordered" evidence="3">
    <location>
        <begin position="362"/>
        <end position="387"/>
    </location>
</feature>
<dbReference type="InterPro" id="IPR027483">
    <property type="entry name" value="PInositol-4-P-4/5-kinase_C_sf"/>
</dbReference>
<dbReference type="InterPro" id="IPR002498">
    <property type="entry name" value="PInositol-4-P-4/5-kinase_core"/>
</dbReference>
<evidence type="ECO:0000313" key="6">
    <source>
        <dbReference type="Proteomes" id="UP001190700"/>
    </source>
</evidence>
<keyword evidence="2" id="KW-0067">ATP-binding</keyword>
<dbReference type="PROSITE" id="PS51455">
    <property type="entry name" value="PIPK"/>
    <property type="match status" value="1"/>
</dbReference>
<keyword evidence="2" id="KW-0547">Nucleotide-binding</keyword>
<dbReference type="EC" id="2.7.1.68" evidence="1"/>
<proteinExistence type="predicted"/>
<dbReference type="PANTHER" id="PTHR23086:SF8">
    <property type="entry name" value="PHOSPHATIDYLINOSITOL 5-PHOSPHATE 4-KINASE, ISOFORM A"/>
    <property type="match status" value="1"/>
</dbReference>
<name>A0AAE0BQU0_9CHLO</name>
<evidence type="ECO:0000256" key="2">
    <source>
        <dbReference type="PROSITE-ProRule" id="PRU00781"/>
    </source>
</evidence>
<organism evidence="5 6">
    <name type="scientific">Cymbomonas tetramitiformis</name>
    <dbReference type="NCBI Taxonomy" id="36881"/>
    <lineage>
        <taxon>Eukaryota</taxon>
        <taxon>Viridiplantae</taxon>
        <taxon>Chlorophyta</taxon>
        <taxon>Pyramimonadophyceae</taxon>
        <taxon>Pyramimonadales</taxon>
        <taxon>Pyramimonadaceae</taxon>
        <taxon>Cymbomonas</taxon>
    </lineage>
</organism>
<keyword evidence="2" id="KW-0808">Transferase</keyword>
<dbReference type="SUPFAM" id="SSF56104">
    <property type="entry name" value="SAICAR synthase-like"/>
    <property type="match status" value="1"/>
</dbReference>
<keyword evidence="2" id="KW-0418">Kinase</keyword>
<dbReference type="Pfam" id="PF01504">
    <property type="entry name" value="PIP5K"/>
    <property type="match status" value="1"/>
</dbReference>
<sequence length="387" mass="43619">MSQLLLACIQRSVSQEYRVGGRHIVFEDEMFYTHENTTLESNGSDGTIKFTTWFPDVTLRLRKLYGVSKSSFLASVSQFQGDFAAGEGKGGSLFLTTSDKKYILKTVKKNERANLHSMMQDYARYVIAHPATLLPWFLGYYTLNVNEREVTVVIMPNLLPPGFKVHGRYDLKGSLINRAVGKAPEAGETLKDVDWLNRKRTANLSRVDELAIVQQLRLDAAFLAQHNLMDQSLFLGVHRTSWVSRFRSFAHLLRCTAVGEQRHSPLRFHSFQGGLPSLYGDEIFYIGIIDVLQDYDFSKKAENAIKRLRGSGGKSISEEREPNLQDFAIRHNQLHSAVAPQVYEARFVEFMKDHVFLRGANNPDIGRSSTSASEPSTSLTSPAKSCN</sequence>
<dbReference type="GO" id="GO:0016308">
    <property type="term" value="F:1-phosphatidylinositol-4-phosphate 5-kinase activity"/>
    <property type="evidence" value="ECO:0007669"/>
    <property type="project" value="UniProtKB-EC"/>
</dbReference>
<dbReference type="InterPro" id="IPR027484">
    <property type="entry name" value="PInositol-4-P-5-kinase_N"/>
</dbReference>
<reference evidence="5 6" key="1">
    <citation type="journal article" date="2015" name="Genome Biol. Evol.">
        <title>Comparative Genomics of a Bacterivorous Green Alga Reveals Evolutionary Causalities and Consequences of Phago-Mixotrophic Mode of Nutrition.</title>
        <authorList>
            <person name="Burns J.A."/>
            <person name="Paasch A."/>
            <person name="Narechania A."/>
            <person name="Kim E."/>
        </authorList>
    </citation>
    <scope>NUCLEOTIDE SEQUENCE [LARGE SCALE GENOMIC DNA]</scope>
    <source>
        <strain evidence="5 6">PLY_AMNH</strain>
    </source>
</reference>
<dbReference type="EMBL" id="LGRX02033635">
    <property type="protein sequence ID" value="KAK3240468.1"/>
    <property type="molecule type" value="Genomic_DNA"/>
</dbReference>
<dbReference type="GO" id="GO:0046854">
    <property type="term" value="P:phosphatidylinositol phosphate biosynthetic process"/>
    <property type="evidence" value="ECO:0007669"/>
    <property type="project" value="TreeGrafter"/>
</dbReference>
<dbReference type="GO" id="GO:0005886">
    <property type="term" value="C:plasma membrane"/>
    <property type="evidence" value="ECO:0007669"/>
    <property type="project" value="TreeGrafter"/>
</dbReference>
<dbReference type="PANTHER" id="PTHR23086">
    <property type="entry name" value="PHOSPHATIDYLINOSITOL-4-PHOSPHATE 5-KINASE"/>
    <property type="match status" value="1"/>
</dbReference>
<dbReference type="Gene3D" id="3.30.810.10">
    <property type="entry name" value="2-Layer Sandwich"/>
    <property type="match status" value="1"/>
</dbReference>
<dbReference type="InterPro" id="IPR023610">
    <property type="entry name" value="PInositol-4/5-P-5/4-kinase"/>
</dbReference>
<comment type="caution">
    <text evidence="5">The sequence shown here is derived from an EMBL/GenBank/DDBJ whole genome shotgun (WGS) entry which is preliminary data.</text>
</comment>
<dbReference type="SMART" id="SM00330">
    <property type="entry name" value="PIPKc"/>
    <property type="match status" value="1"/>
</dbReference>
<evidence type="ECO:0000256" key="1">
    <source>
        <dbReference type="ARBA" id="ARBA00012172"/>
    </source>
</evidence>
<dbReference type="Proteomes" id="UP001190700">
    <property type="component" value="Unassembled WGS sequence"/>
</dbReference>
<protein>
    <recommendedName>
        <fullName evidence="1">1-phosphatidylinositol-4-phosphate 5-kinase</fullName>
        <ecNumber evidence="1">2.7.1.68</ecNumber>
    </recommendedName>
</protein>
<dbReference type="CDD" id="cd00139">
    <property type="entry name" value="PIPKc"/>
    <property type="match status" value="1"/>
</dbReference>
<evidence type="ECO:0000313" key="5">
    <source>
        <dbReference type="EMBL" id="KAK3240468.1"/>
    </source>
</evidence>
<evidence type="ECO:0000259" key="4">
    <source>
        <dbReference type="PROSITE" id="PS51455"/>
    </source>
</evidence>
<gene>
    <name evidence="5" type="ORF">CYMTET_49688</name>
</gene>
<feature type="compositionally biased region" description="Low complexity" evidence="3">
    <location>
        <begin position="368"/>
        <end position="387"/>
    </location>
</feature>
<dbReference type="Gene3D" id="3.30.800.10">
    <property type="entry name" value="Phosphatidylinositol Phosphate Kinase II Beta"/>
    <property type="match status" value="1"/>
</dbReference>
<keyword evidence="6" id="KW-1185">Reference proteome</keyword>
<accession>A0AAE0BQU0</accession>
<dbReference type="GO" id="GO:0005524">
    <property type="term" value="F:ATP binding"/>
    <property type="evidence" value="ECO:0007669"/>
    <property type="project" value="UniProtKB-UniRule"/>
</dbReference>
<feature type="domain" description="PIPK" evidence="4">
    <location>
        <begin position="1"/>
        <end position="355"/>
    </location>
</feature>